<evidence type="ECO:0000259" key="3">
    <source>
        <dbReference type="SMART" id="SM00495"/>
    </source>
</evidence>
<keyword evidence="5" id="KW-1185">Reference proteome</keyword>
<dbReference type="Pfam" id="PF02839">
    <property type="entry name" value="CBM_5_12"/>
    <property type="match status" value="1"/>
</dbReference>
<feature type="compositionally biased region" description="Low complexity" evidence="2">
    <location>
        <begin position="59"/>
        <end position="70"/>
    </location>
</feature>
<dbReference type="Proteomes" id="UP000194127">
    <property type="component" value="Unassembled WGS sequence"/>
</dbReference>
<feature type="domain" description="Chitin-binding type-3" evidence="3">
    <location>
        <begin position="4"/>
        <end position="50"/>
    </location>
</feature>
<dbReference type="GO" id="GO:0004553">
    <property type="term" value="F:hydrolase activity, hydrolyzing O-glycosyl compounds"/>
    <property type="evidence" value="ECO:0007669"/>
    <property type="project" value="InterPro"/>
</dbReference>
<proteinExistence type="predicted"/>
<evidence type="ECO:0000256" key="2">
    <source>
        <dbReference type="SAM" id="MobiDB-lite"/>
    </source>
</evidence>
<dbReference type="PANTHER" id="PTHR31649:SF1">
    <property type="entry name" value="FARNESOIC ACID O-METHYL TRANSFERASE DOMAIN-CONTAINING PROTEIN"/>
    <property type="match status" value="1"/>
</dbReference>
<dbReference type="InterPro" id="IPR003610">
    <property type="entry name" value="CBM5/12"/>
</dbReference>
<dbReference type="GeneID" id="36327069"/>
<dbReference type="OrthoDB" id="2142040at2759"/>
<dbReference type="PANTHER" id="PTHR31649">
    <property type="entry name" value="AGAP009604-PA"/>
    <property type="match status" value="1"/>
</dbReference>
<dbReference type="STRING" id="670580.A0A1X6MTL5"/>
<evidence type="ECO:0000313" key="4">
    <source>
        <dbReference type="EMBL" id="OSX59705.1"/>
    </source>
</evidence>
<feature type="region of interest" description="Disordered" evidence="2">
    <location>
        <begin position="59"/>
        <end position="113"/>
    </location>
</feature>
<evidence type="ECO:0000313" key="5">
    <source>
        <dbReference type="Proteomes" id="UP000194127"/>
    </source>
</evidence>
<dbReference type="SUPFAM" id="SSF51055">
    <property type="entry name" value="Carbohydrate binding domain"/>
    <property type="match status" value="1"/>
</dbReference>
<dbReference type="InterPro" id="IPR006616">
    <property type="entry name" value="DM9_repeat"/>
</dbReference>
<sequence>MTQVCEWEPGTWYGEGSIVVYQGARYKIIQPHTSEPGWEPPATPALWGRMQEEYGYTQQQGYGGAPAQQQGYGGGDGGYNPSYVQPAQAPQPPQPSPGGYGGGQGYSDDKGQGYEEKRWDEHQEQQVEIHHEERQKHWYDLDEKRKKQLEVGGGLAAGAALLGAGYYAYHNHQKSEEEKKAQVWALQNWIQEAEARTRAYYANGPRGPATWVLAEGGKVPDGAIAAGEQQGRPLYIVRAFHEGGLQIGKVSPAFQQGAMIGYGFKEFSIPKYEVLVGDHHALHWVDIRGRVNIRSLPGRPVEGGREADGTPLLVARVRHGESVIPGKAGEKLDGAVVPANNTEIVSGEYQVLCYA</sequence>
<protein>
    <submittedName>
        <fullName evidence="4">Carbohydrate-binding module family 12 protein</fullName>
    </submittedName>
</protein>
<keyword evidence="1" id="KW-0378">Hydrolase</keyword>
<dbReference type="EMBL" id="KZ110601">
    <property type="protein sequence ID" value="OSX59705.1"/>
    <property type="molecule type" value="Genomic_DNA"/>
</dbReference>
<name>A0A1X6MTL5_9APHY</name>
<dbReference type="GO" id="GO:0005576">
    <property type="term" value="C:extracellular region"/>
    <property type="evidence" value="ECO:0007669"/>
    <property type="project" value="InterPro"/>
</dbReference>
<dbReference type="Pfam" id="PF11901">
    <property type="entry name" value="DM9"/>
    <property type="match status" value="1"/>
</dbReference>
<dbReference type="Gene3D" id="2.10.10.20">
    <property type="entry name" value="Carbohydrate-binding module superfamily 5/12"/>
    <property type="match status" value="1"/>
</dbReference>
<evidence type="ECO:0000256" key="1">
    <source>
        <dbReference type="ARBA" id="ARBA00022801"/>
    </source>
</evidence>
<dbReference type="RefSeq" id="XP_024336499.1">
    <property type="nucleotide sequence ID" value="XM_024482119.1"/>
</dbReference>
<dbReference type="AlphaFoldDB" id="A0A1X6MTL5"/>
<accession>A0A1X6MTL5</accession>
<dbReference type="SMART" id="SM00495">
    <property type="entry name" value="ChtBD3"/>
    <property type="match status" value="1"/>
</dbReference>
<dbReference type="GO" id="GO:0005975">
    <property type="term" value="P:carbohydrate metabolic process"/>
    <property type="evidence" value="ECO:0007669"/>
    <property type="project" value="InterPro"/>
</dbReference>
<gene>
    <name evidence="4" type="ORF">POSPLADRAFT_1066889</name>
</gene>
<dbReference type="SMART" id="SM00696">
    <property type="entry name" value="DM9"/>
    <property type="match status" value="2"/>
</dbReference>
<dbReference type="InterPro" id="IPR036573">
    <property type="entry name" value="CBM_sf_5/12"/>
</dbReference>
<dbReference type="CDD" id="cd12214">
    <property type="entry name" value="ChiA1_BD"/>
    <property type="match status" value="1"/>
</dbReference>
<reference evidence="4 5" key="1">
    <citation type="submission" date="2017-04" db="EMBL/GenBank/DDBJ databases">
        <title>Genome Sequence of the Model Brown-Rot Fungus Postia placenta SB12.</title>
        <authorList>
            <consortium name="DOE Joint Genome Institute"/>
            <person name="Gaskell J."/>
            <person name="Kersten P."/>
            <person name="Larrondo L.F."/>
            <person name="Canessa P."/>
            <person name="Martinez D."/>
            <person name="Hibbett D."/>
            <person name="Schmoll M."/>
            <person name="Kubicek C.P."/>
            <person name="Martinez A.T."/>
            <person name="Yadav J."/>
            <person name="Master E."/>
            <person name="Magnuson J.K."/>
            <person name="James T."/>
            <person name="Yaver D."/>
            <person name="Berka R."/>
            <person name="Labutti K."/>
            <person name="Lipzen A."/>
            <person name="Aerts A."/>
            <person name="Barry K."/>
            <person name="Henrissat B."/>
            <person name="Blanchette R."/>
            <person name="Grigoriev I."/>
            <person name="Cullen D."/>
        </authorList>
    </citation>
    <scope>NUCLEOTIDE SEQUENCE [LARGE SCALE GENOMIC DNA]</scope>
    <source>
        <strain evidence="4 5">MAD-698-R-SB12</strain>
    </source>
</reference>
<dbReference type="GO" id="GO:0030246">
    <property type="term" value="F:carbohydrate binding"/>
    <property type="evidence" value="ECO:0007669"/>
    <property type="project" value="InterPro"/>
</dbReference>
<organism evidence="4 5">
    <name type="scientific">Postia placenta MAD-698-R-SB12</name>
    <dbReference type="NCBI Taxonomy" id="670580"/>
    <lineage>
        <taxon>Eukaryota</taxon>
        <taxon>Fungi</taxon>
        <taxon>Dikarya</taxon>
        <taxon>Basidiomycota</taxon>
        <taxon>Agaricomycotina</taxon>
        <taxon>Agaricomycetes</taxon>
        <taxon>Polyporales</taxon>
        <taxon>Adustoporiaceae</taxon>
        <taxon>Rhodonia</taxon>
    </lineage>
</organism>